<organism evidence="1 2">
    <name type="scientific">Sulfitobacter guttiformis</name>
    <dbReference type="NCBI Taxonomy" id="74349"/>
    <lineage>
        <taxon>Bacteria</taxon>
        <taxon>Pseudomonadati</taxon>
        <taxon>Pseudomonadota</taxon>
        <taxon>Alphaproteobacteria</taxon>
        <taxon>Rhodobacterales</taxon>
        <taxon>Roseobacteraceae</taxon>
        <taxon>Sulfitobacter</taxon>
    </lineage>
</organism>
<reference evidence="1 2" key="1">
    <citation type="submission" date="2018-09" db="EMBL/GenBank/DDBJ databases">
        <title>Genomic Encyclopedia of Archaeal and Bacterial Type Strains, Phase II (KMG-II): from individual species to whole genera.</title>
        <authorList>
            <person name="Goeker M."/>
        </authorList>
    </citation>
    <scope>NUCLEOTIDE SEQUENCE [LARGE SCALE GENOMIC DNA]</scope>
    <source>
        <strain evidence="1 2">DSM 11458</strain>
    </source>
</reference>
<accession>A0A420DH49</accession>
<proteinExistence type="predicted"/>
<evidence type="ECO:0000313" key="2">
    <source>
        <dbReference type="Proteomes" id="UP000284407"/>
    </source>
</evidence>
<keyword evidence="2" id="KW-1185">Reference proteome</keyword>
<dbReference type="Proteomes" id="UP000284407">
    <property type="component" value="Unassembled WGS sequence"/>
</dbReference>
<protein>
    <submittedName>
        <fullName evidence="1">Uncharacterized protein</fullName>
    </submittedName>
</protein>
<name>A0A420DH49_9RHOB</name>
<dbReference type="EMBL" id="RAQK01000002">
    <property type="protein sequence ID" value="RKE93552.1"/>
    <property type="molecule type" value="Genomic_DNA"/>
</dbReference>
<evidence type="ECO:0000313" key="1">
    <source>
        <dbReference type="EMBL" id="RKE93552.1"/>
    </source>
</evidence>
<gene>
    <name evidence="1" type="ORF">C8N30_2615</name>
</gene>
<sequence length="68" mass="7493">MIEIEEQVQAILLNSGARVSRNTHTTLLEILGVDVRKAEFSAAPNLKVRTPRCVNMQRGCPCGLNCLL</sequence>
<dbReference type="AlphaFoldDB" id="A0A420DH49"/>
<comment type="caution">
    <text evidence="1">The sequence shown here is derived from an EMBL/GenBank/DDBJ whole genome shotgun (WGS) entry which is preliminary data.</text>
</comment>